<dbReference type="Proteomes" id="UP000636709">
    <property type="component" value="Unassembled WGS sequence"/>
</dbReference>
<feature type="coiled-coil region" evidence="1">
    <location>
        <begin position="91"/>
        <end position="146"/>
    </location>
</feature>
<organism evidence="2 3">
    <name type="scientific">Digitaria exilis</name>
    <dbReference type="NCBI Taxonomy" id="1010633"/>
    <lineage>
        <taxon>Eukaryota</taxon>
        <taxon>Viridiplantae</taxon>
        <taxon>Streptophyta</taxon>
        <taxon>Embryophyta</taxon>
        <taxon>Tracheophyta</taxon>
        <taxon>Spermatophyta</taxon>
        <taxon>Magnoliopsida</taxon>
        <taxon>Liliopsida</taxon>
        <taxon>Poales</taxon>
        <taxon>Poaceae</taxon>
        <taxon>PACMAD clade</taxon>
        <taxon>Panicoideae</taxon>
        <taxon>Panicodae</taxon>
        <taxon>Paniceae</taxon>
        <taxon>Anthephorinae</taxon>
        <taxon>Digitaria</taxon>
    </lineage>
</organism>
<dbReference type="EMBL" id="JACEFO010001730">
    <property type="protein sequence ID" value="KAF8715909.1"/>
    <property type="molecule type" value="Genomic_DNA"/>
</dbReference>
<gene>
    <name evidence="2" type="ORF">HU200_026869</name>
</gene>
<evidence type="ECO:0000313" key="2">
    <source>
        <dbReference type="EMBL" id="KAF8715909.1"/>
    </source>
</evidence>
<dbReference type="OrthoDB" id="683837at2759"/>
<protein>
    <submittedName>
        <fullName evidence="2">Uncharacterized protein</fullName>
    </submittedName>
</protein>
<accession>A0A835BUW9</accession>
<comment type="caution">
    <text evidence="2">The sequence shown here is derived from an EMBL/GenBank/DDBJ whole genome shotgun (WGS) entry which is preliminary data.</text>
</comment>
<evidence type="ECO:0000313" key="3">
    <source>
        <dbReference type="Proteomes" id="UP000636709"/>
    </source>
</evidence>
<evidence type="ECO:0000256" key="1">
    <source>
        <dbReference type="SAM" id="Coils"/>
    </source>
</evidence>
<reference evidence="2" key="1">
    <citation type="submission" date="2020-07" db="EMBL/GenBank/DDBJ databases">
        <title>Genome sequence and genetic diversity analysis of an under-domesticated orphan crop, white fonio (Digitaria exilis).</title>
        <authorList>
            <person name="Bennetzen J.L."/>
            <person name="Chen S."/>
            <person name="Ma X."/>
            <person name="Wang X."/>
            <person name="Yssel A.E.J."/>
            <person name="Chaluvadi S.R."/>
            <person name="Johnson M."/>
            <person name="Gangashetty P."/>
            <person name="Hamidou F."/>
            <person name="Sanogo M.D."/>
            <person name="Zwaenepoel A."/>
            <person name="Wallace J."/>
            <person name="Van De Peer Y."/>
            <person name="Van Deynze A."/>
        </authorList>
    </citation>
    <scope>NUCLEOTIDE SEQUENCE</scope>
    <source>
        <tissue evidence="2">Leaves</tissue>
    </source>
</reference>
<name>A0A835BUW9_9POAL</name>
<proteinExistence type="predicted"/>
<sequence length="194" mass="22065">MTCVFWQSDVKHVRLTVRGASQKKIQDAIHFDLVPAGIVDYHRYSKGPDGSSVTVQVGGRVDVGRLHECLKKLASNVKIEAVVPEDLKAKMAKQEQDLSNMKKRKDELKSKLVRAGEENYRLQAKLKSVEEENKKLHKKLHKKIMDRGNNSKMLGTGQLEGHVVYRQTHISIHELEVDAKAKLKISQDGHRRIK</sequence>
<keyword evidence="3" id="KW-1185">Reference proteome</keyword>
<keyword evidence="1" id="KW-0175">Coiled coil</keyword>
<dbReference type="AlphaFoldDB" id="A0A835BUW9"/>